<comment type="caution">
    <text evidence="4">The sequence shown here is derived from an EMBL/GenBank/DDBJ whole genome shotgun (WGS) entry which is preliminary data.</text>
</comment>
<dbReference type="GO" id="GO:0006508">
    <property type="term" value="P:proteolysis"/>
    <property type="evidence" value="ECO:0007669"/>
    <property type="project" value="InterPro"/>
</dbReference>
<gene>
    <name evidence="4" type="ORF">GGQ83_000323</name>
</gene>
<dbReference type="Pfam" id="PF00656">
    <property type="entry name" value="Peptidase_C14"/>
    <property type="match status" value="1"/>
</dbReference>
<dbReference type="SUPFAM" id="SSF52129">
    <property type="entry name" value="Caspase-like"/>
    <property type="match status" value="1"/>
</dbReference>
<evidence type="ECO:0000259" key="3">
    <source>
        <dbReference type="Pfam" id="PF00656"/>
    </source>
</evidence>
<evidence type="ECO:0000256" key="1">
    <source>
        <dbReference type="PROSITE-ProRule" id="PRU00221"/>
    </source>
</evidence>
<dbReference type="InterPro" id="IPR029030">
    <property type="entry name" value="Caspase-like_dom_sf"/>
</dbReference>
<keyword evidence="1" id="KW-0853">WD repeat</keyword>
<dbReference type="PROSITE" id="PS50082">
    <property type="entry name" value="WD_REPEATS_2"/>
    <property type="match status" value="1"/>
</dbReference>
<feature type="domain" description="Peptidase C14 caspase" evidence="3">
    <location>
        <begin position="720"/>
        <end position="932"/>
    </location>
</feature>
<dbReference type="Proteomes" id="UP000553193">
    <property type="component" value="Unassembled WGS sequence"/>
</dbReference>
<dbReference type="PANTHER" id="PTHR19879">
    <property type="entry name" value="TRANSCRIPTION INITIATION FACTOR TFIID"/>
    <property type="match status" value="1"/>
</dbReference>
<dbReference type="RefSeq" id="WP_184381851.1">
    <property type="nucleotide sequence ID" value="NZ_JACIDJ010000001.1"/>
</dbReference>
<evidence type="ECO:0000313" key="5">
    <source>
        <dbReference type="Proteomes" id="UP000553193"/>
    </source>
</evidence>
<dbReference type="GO" id="GO:0004197">
    <property type="term" value="F:cysteine-type endopeptidase activity"/>
    <property type="evidence" value="ECO:0007669"/>
    <property type="project" value="InterPro"/>
</dbReference>
<dbReference type="PROSITE" id="PS50294">
    <property type="entry name" value="WD_REPEATS_REGION"/>
    <property type="match status" value="1"/>
</dbReference>
<name>A0A840A705_9PROT</name>
<proteinExistence type="predicted"/>
<evidence type="ECO:0000313" key="4">
    <source>
        <dbReference type="EMBL" id="MBB3896897.1"/>
    </source>
</evidence>
<dbReference type="SMART" id="SM00320">
    <property type="entry name" value="WD40"/>
    <property type="match status" value="5"/>
</dbReference>
<organism evidence="4 5">
    <name type="scientific">Roseococcus suduntuyensis</name>
    <dbReference type="NCBI Taxonomy" id="455361"/>
    <lineage>
        <taxon>Bacteria</taxon>
        <taxon>Pseudomonadati</taxon>
        <taxon>Pseudomonadota</taxon>
        <taxon>Alphaproteobacteria</taxon>
        <taxon>Acetobacterales</taxon>
        <taxon>Roseomonadaceae</taxon>
        <taxon>Roseococcus</taxon>
    </lineage>
</organism>
<dbReference type="InterPro" id="IPR011044">
    <property type="entry name" value="Quino_amine_DH_bsu"/>
</dbReference>
<protein>
    <recommendedName>
        <fullName evidence="3">Peptidase C14 caspase domain-containing protein</fullName>
    </recommendedName>
</protein>
<dbReference type="AlphaFoldDB" id="A0A840A705"/>
<dbReference type="PANTHER" id="PTHR19879:SF9">
    <property type="entry name" value="TRANSCRIPTION INITIATION FACTOR TFIID SUBUNIT 5"/>
    <property type="match status" value="1"/>
</dbReference>
<dbReference type="InterPro" id="IPR011600">
    <property type="entry name" value="Pept_C14_caspase"/>
</dbReference>
<dbReference type="EMBL" id="JACIDJ010000001">
    <property type="protein sequence ID" value="MBB3896897.1"/>
    <property type="molecule type" value="Genomic_DNA"/>
</dbReference>
<feature type="signal peptide" evidence="2">
    <location>
        <begin position="1"/>
        <end position="20"/>
    </location>
</feature>
<feature type="repeat" description="WD" evidence="1">
    <location>
        <begin position="32"/>
        <end position="73"/>
    </location>
</feature>
<keyword evidence="2" id="KW-0732">Signal</keyword>
<evidence type="ECO:0000256" key="2">
    <source>
        <dbReference type="SAM" id="SignalP"/>
    </source>
</evidence>
<accession>A0A840A705</accession>
<keyword evidence="5" id="KW-1185">Reference proteome</keyword>
<dbReference type="InterPro" id="IPR015943">
    <property type="entry name" value="WD40/YVTN_repeat-like_dom_sf"/>
</dbReference>
<reference evidence="4 5" key="1">
    <citation type="submission" date="2020-08" db="EMBL/GenBank/DDBJ databases">
        <title>Genomic Encyclopedia of Type Strains, Phase IV (KMG-IV): sequencing the most valuable type-strain genomes for metagenomic binning, comparative biology and taxonomic classification.</title>
        <authorList>
            <person name="Goeker M."/>
        </authorList>
    </citation>
    <scope>NUCLEOTIDE SEQUENCE [LARGE SCALE GENOMIC DNA]</scope>
    <source>
        <strain evidence="4 5">DSM 19979</strain>
    </source>
</reference>
<dbReference type="Pfam" id="PF00400">
    <property type="entry name" value="WD40"/>
    <property type="match status" value="1"/>
</dbReference>
<dbReference type="Gene3D" id="2.130.10.10">
    <property type="entry name" value="YVTN repeat-like/Quinoprotein amine dehydrogenase"/>
    <property type="match status" value="2"/>
</dbReference>
<dbReference type="SUPFAM" id="SSF50969">
    <property type="entry name" value="YVTN repeat-like/Quinoprotein amine dehydrogenase"/>
    <property type="match status" value="1"/>
</dbReference>
<dbReference type="InterPro" id="IPR001680">
    <property type="entry name" value="WD40_rpt"/>
</dbReference>
<sequence length="963" mass="101302">MRAAWLLLALALVWAGAARADPPREPVLRVEAGAHSAPVSRLATDAAGRLLASVGDDKTLRLWSLPDGAALGVLRPPIGPRGEGELYAVALTPDGTRAFAAGFTGHGWDGAFAIYLFDTGTGRMLARLPGLPAPVLHMAISADGARLAVALGGRAGIRVFDARQGRLLFEDSQGWQGAARMVAFARDGRLASTSADGQVRLHDGQGRRVAARAPVQGARPYGVAWSPDGTLLAVGFEDRLRVEVISGADLAPVLTPDTSRLVGEGLPAVTWAGDGQGGVQLHAAGYARAAASVPGQPGFVVRRWADFGLGPPRDIPAARDAIAHLLPLPMGGVAFAAADPGWGRITPDGALAHSPTAPSADFRATGGALMASADGRVLGFALAPHGPRLRFDAAAGRLEPGGAEGLAGARREAPRLQITDWQNRDRPRLNGRPLPDAPGEFSRSLAIAPDGESFLLGWDTALRRYDRQGRLIAELPLPATAWGVVALEGVAVVALGDGTLRWIGLDGPRMEERAALFVHADAVRWAMFTPEGLFDHAPLGGQELVGVHLNNGRAQTPEWASFQQAYRALFAPAAVRARLVGDARPAQARMAELGDVRARIGRLPALAPGEACAVTPEGCVALPWGTAELPGEATALRLSFTLSDRGLGLGPLDVMVNGRLAMRSPTTPGRGELEVPLDPGPNRVAARLYADDQALFAEGPALELRRAGGTTTTPGAGRLIVVAVGVDQYAVRELNLRFAVADARTVVETLRARGTGVFREVVATLLTDAQATRANILGALDAAARLARPEDTFVLYLAGHGIRAEGDRRFLFLPHEVAAPSADMQALQRSALDEGALVAALARIRARDGFLFIDTCHAGQLTIDSLAALGNETGRFLLAASTSVQEALDSYDDRNGVFAFAVREGLTGRAPADQEGRVSALALGEWVTRRVPQLAAERQHRQDAVFRSAQRDLRSFPLAGAPR</sequence>
<feature type="chain" id="PRO_5032846417" description="Peptidase C14 caspase domain-containing protein" evidence="2">
    <location>
        <begin position="21"/>
        <end position="963"/>
    </location>
</feature>
<dbReference type="Gene3D" id="3.40.50.1460">
    <property type="match status" value="1"/>
</dbReference>